<feature type="compositionally biased region" description="Pro residues" evidence="2">
    <location>
        <begin position="1"/>
        <end position="12"/>
    </location>
</feature>
<dbReference type="OrthoDB" id="1894836at2759"/>
<dbReference type="SUPFAM" id="SSF46579">
    <property type="entry name" value="Prefoldin"/>
    <property type="match status" value="1"/>
</dbReference>
<dbReference type="EMBL" id="NMUH01000345">
    <property type="protein sequence ID" value="MQL77362.1"/>
    <property type="molecule type" value="Genomic_DNA"/>
</dbReference>
<proteinExistence type="inferred from homology"/>
<dbReference type="GO" id="GO:0051082">
    <property type="term" value="F:unfolded protein binding"/>
    <property type="evidence" value="ECO:0007669"/>
    <property type="project" value="InterPro"/>
</dbReference>
<evidence type="ECO:0000256" key="2">
    <source>
        <dbReference type="SAM" id="MobiDB-lite"/>
    </source>
</evidence>
<dbReference type="Gene3D" id="1.10.287.370">
    <property type="match status" value="1"/>
</dbReference>
<dbReference type="Proteomes" id="UP000652761">
    <property type="component" value="Unassembled WGS sequence"/>
</dbReference>
<evidence type="ECO:0000256" key="1">
    <source>
        <dbReference type="ARBA" id="ARBA00008045"/>
    </source>
</evidence>
<organism evidence="3 4">
    <name type="scientific">Colocasia esculenta</name>
    <name type="common">Wild taro</name>
    <name type="synonym">Arum esculentum</name>
    <dbReference type="NCBI Taxonomy" id="4460"/>
    <lineage>
        <taxon>Eukaryota</taxon>
        <taxon>Viridiplantae</taxon>
        <taxon>Streptophyta</taxon>
        <taxon>Embryophyta</taxon>
        <taxon>Tracheophyta</taxon>
        <taxon>Spermatophyta</taxon>
        <taxon>Magnoliopsida</taxon>
        <taxon>Liliopsida</taxon>
        <taxon>Araceae</taxon>
        <taxon>Aroideae</taxon>
        <taxon>Colocasieae</taxon>
        <taxon>Colocasia</taxon>
    </lineage>
</organism>
<feature type="region of interest" description="Disordered" evidence="2">
    <location>
        <begin position="1"/>
        <end position="20"/>
    </location>
</feature>
<evidence type="ECO:0000313" key="3">
    <source>
        <dbReference type="EMBL" id="MQL77362.1"/>
    </source>
</evidence>
<reference evidence="3" key="1">
    <citation type="submission" date="2017-07" db="EMBL/GenBank/DDBJ databases">
        <title>Taro Niue Genome Assembly and Annotation.</title>
        <authorList>
            <person name="Atibalentja N."/>
            <person name="Keating K."/>
            <person name="Fields C.J."/>
        </authorList>
    </citation>
    <scope>NUCLEOTIDE SEQUENCE</scope>
    <source>
        <strain evidence="3">Niue_2</strain>
        <tissue evidence="3">Leaf</tissue>
    </source>
</reference>
<name>A0A843TX75_COLES</name>
<dbReference type="GO" id="GO:0016272">
    <property type="term" value="C:prefoldin complex"/>
    <property type="evidence" value="ECO:0007669"/>
    <property type="project" value="InterPro"/>
</dbReference>
<dbReference type="InterPro" id="IPR002777">
    <property type="entry name" value="PFD_beta-like"/>
</dbReference>
<keyword evidence="4" id="KW-1185">Reference proteome</keyword>
<dbReference type="GO" id="GO:0006457">
    <property type="term" value="P:protein folding"/>
    <property type="evidence" value="ECO:0007669"/>
    <property type="project" value="InterPro"/>
</dbReference>
<dbReference type="Pfam" id="PF01920">
    <property type="entry name" value="Prefoldin_2"/>
    <property type="match status" value="1"/>
</dbReference>
<accession>A0A843TX75</accession>
<comment type="caution">
    <text evidence="3">The sequence shown here is derived from an EMBL/GenBank/DDBJ whole genome shotgun (WGS) entry which is preliminary data.</text>
</comment>
<comment type="similarity">
    <text evidence="1">Belongs to the prefoldin subunit beta family.</text>
</comment>
<evidence type="ECO:0000313" key="4">
    <source>
        <dbReference type="Proteomes" id="UP000652761"/>
    </source>
</evidence>
<dbReference type="InterPro" id="IPR009053">
    <property type="entry name" value="Prefoldin"/>
</dbReference>
<dbReference type="GO" id="GO:0009409">
    <property type="term" value="P:response to cold"/>
    <property type="evidence" value="ECO:0007669"/>
    <property type="project" value="UniProtKB-ARBA"/>
</dbReference>
<dbReference type="AlphaFoldDB" id="A0A843TX75"/>
<gene>
    <name evidence="3" type="ORF">Taro_009788</name>
</gene>
<protein>
    <submittedName>
        <fullName evidence="3">Uncharacterized protein</fullName>
    </submittedName>
</protein>
<sequence>MASPSAPLPPSVEAPSEDPKQELLKQIRSHEVAVAELNCLPSNRAVYQRNGNLFFRKSVMATTAHEQKQLDSAKARLQKMSAI</sequence>